<comment type="caution">
    <text evidence="1">The sequence shown here is derived from an EMBL/GenBank/DDBJ whole genome shotgun (WGS) entry which is preliminary data.</text>
</comment>
<accession>A0A2G2XCY2</accession>
<keyword evidence="2" id="KW-1185">Reference proteome</keyword>
<dbReference type="OrthoDB" id="1303382at2759"/>
<gene>
    <name evidence="1" type="ORF">CQW23_03840</name>
</gene>
<dbReference type="Proteomes" id="UP000224567">
    <property type="component" value="Unassembled WGS sequence"/>
</dbReference>
<proteinExistence type="predicted"/>
<sequence>MKLTMIMRDHGVFVAAYIEYISYEKGVPPRVFDVEALRTRYAVLLRHHKTQKIEDNVVSDDESPDRSMRSQFDCNNTDMIVIP</sequence>
<dbReference type="EMBL" id="MLFT02000002">
    <property type="protein sequence ID" value="PHT55354.1"/>
    <property type="molecule type" value="Genomic_DNA"/>
</dbReference>
<evidence type="ECO:0000313" key="2">
    <source>
        <dbReference type="Proteomes" id="UP000224567"/>
    </source>
</evidence>
<dbReference type="AlphaFoldDB" id="A0A2G2XCY2"/>
<organism evidence="1 2">
    <name type="scientific">Capsicum baccatum</name>
    <name type="common">Peruvian pepper</name>
    <dbReference type="NCBI Taxonomy" id="33114"/>
    <lineage>
        <taxon>Eukaryota</taxon>
        <taxon>Viridiplantae</taxon>
        <taxon>Streptophyta</taxon>
        <taxon>Embryophyta</taxon>
        <taxon>Tracheophyta</taxon>
        <taxon>Spermatophyta</taxon>
        <taxon>Magnoliopsida</taxon>
        <taxon>eudicotyledons</taxon>
        <taxon>Gunneridae</taxon>
        <taxon>Pentapetalae</taxon>
        <taxon>asterids</taxon>
        <taxon>lamiids</taxon>
        <taxon>Solanales</taxon>
        <taxon>Solanaceae</taxon>
        <taxon>Solanoideae</taxon>
        <taxon>Capsiceae</taxon>
        <taxon>Capsicum</taxon>
    </lineage>
</organism>
<reference evidence="1 2" key="1">
    <citation type="journal article" date="2017" name="Genome Biol.">
        <title>New reference genome sequences of hot pepper reveal the massive evolution of plant disease-resistance genes by retroduplication.</title>
        <authorList>
            <person name="Kim S."/>
            <person name="Park J."/>
            <person name="Yeom S.I."/>
            <person name="Kim Y.M."/>
            <person name="Seo E."/>
            <person name="Kim K.T."/>
            <person name="Kim M.S."/>
            <person name="Lee J.M."/>
            <person name="Cheong K."/>
            <person name="Shin H.S."/>
            <person name="Kim S.B."/>
            <person name="Han K."/>
            <person name="Lee J."/>
            <person name="Park M."/>
            <person name="Lee H.A."/>
            <person name="Lee H.Y."/>
            <person name="Lee Y."/>
            <person name="Oh S."/>
            <person name="Lee J.H."/>
            <person name="Choi E."/>
            <person name="Choi E."/>
            <person name="Lee S.E."/>
            <person name="Jeon J."/>
            <person name="Kim H."/>
            <person name="Choi G."/>
            <person name="Song H."/>
            <person name="Lee J."/>
            <person name="Lee S.C."/>
            <person name="Kwon J.K."/>
            <person name="Lee H.Y."/>
            <person name="Koo N."/>
            <person name="Hong Y."/>
            <person name="Kim R.W."/>
            <person name="Kang W.H."/>
            <person name="Huh J.H."/>
            <person name="Kang B.C."/>
            <person name="Yang T.J."/>
            <person name="Lee Y.H."/>
            <person name="Bennetzen J.L."/>
            <person name="Choi D."/>
        </authorList>
    </citation>
    <scope>NUCLEOTIDE SEQUENCE [LARGE SCALE GENOMIC DNA]</scope>
    <source>
        <strain evidence="2">cv. PBC81</strain>
    </source>
</reference>
<dbReference type="PANTHER" id="PTHR33022">
    <property type="entry name" value="DUF1985 DOMAIN-CONTAINING PROTEIN"/>
    <property type="match status" value="1"/>
</dbReference>
<reference evidence="2" key="2">
    <citation type="journal article" date="2017" name="J. Anim. Genet.">
        <title>Multiple reference genome sequences of hot pepper reveal the massive evolution of plant disease resistance genes by retroduplication.</title>
        <authorList>
            <person name="Kim S."/>
            <person name="Park J."/>
            <person name="Yeom S.-I."/>
            <person name="Kim Y.-M."/>
            <person name="Seo E."/>
            <person name="Kim K.-T."/>
            <person name="Kim M.-S."/>
            <person name="Lee J.M."/>
            <person name="Cheong K."/>
            <person name="Shin H.-S."/>
            <person name="Kim S.-B."/>
            <person name="Han K."/>
            <person name="Lee J."/>
            <person name="Park M."/>
            <person name="Lee H.-A."/>
            <person name="Lee H.-Y."/>
            <person name="Lee Y."/>
            <person name="Oh S."/>
            <person name="Lee J.H."/>
            <person name="Choi E."/>
            <person name="Choi E."/>
            <person name="Lee S.E."/>
            <person name="Jeon J."/>
            <person name="Kim H."/>
            <person name="Choi G."/>
            <person name="Song H."/>
            <person name="Lee J."/>
            <person name="Lee S.-C."/>
            <person name="Kwon J.-K."/>
            <person name="Lee H.-Y."/>
            <person name="Koo N."/>
            <person name="Hong Y."/>
            <person name="Kim R.W."/>
            <person name="Kang W.-H."/>
            <person name="Huh J.H."/>
            <person name="Kang B.-C."/>
            <person name="Yang T.-J."/>
            <person name="Lee Y.-H."/>
            <person name="Bennetzen J.L."/>
            <person name="Choi D."/>
        </authorList>
    </citation>
    <scope>NUCLEOTIDE SEQUENCE [LARGE SCALE GENOMIC DNA]</scope>
    <source>
        <strain evidence="2">cv. PBC81</strain>
    </source>
</reference>
<evidence type="ECO:0000313" key="1">
    <source>
        <dbReference type="EMBL" id="PHT55354.1"/>
    </source>
</evidence>
<name>A0A2G2XCY2_CAPBA</name>
<protein>
    <submittedName>
        <fullName evidence="1">Uncharacterized protein</fullName>
    </submittedName>
</protein>
<dbReference type="PANTHER" id="PTHR33022:SF26">
    <property type="entry name" value="UBIQUITIN-LIKE PROTEASE FAMILY PROFILE DOMAIN-CONTAINING PROTEIN"/>
    <property type="match status" value="1"/>
</dbReference>